<dbReference type="PROSITE" id="PS00108">
    <property type="entry name" value="PROTEIN_KINASE_ST"/>
    <property type="match status" value="1"/>
</dbReference>
<protein>
    <recommendedName>
        <fullName evidence="2">non-specific serine/threonine protein kinase</fullName>
        <ecNumber evidence="2">2.7.11.1</ecNumber>
    </recommendedName>
</protein>
<evidence type="ECO:0000256" key="3">
    <source>
        <dbReference type="ARBA" id="ARBA00022527"/>
    </source>
</evidence>
<feature type="binding site" evidence="14">
    <location>
        <position position="418"/>
    </location>
    <ligand>
        <name>ATP</name>
        <dbReference type="ChEBI" id="CHEBI:30616"/>
    </ligand>
</feature>
<evidence type="ECO:0000256" key="4">
    <source>
        <dbReference type="ARBA" id="ARBA00022679"/>
    </source>
</evidence>
<evidence type="ECO:0000256" key="8">
    <source>
        <dbReference type="ARBA" id="ARBA00022777"/>
    </source>
</evidence>
<comment type="similarity">
    <text evidence="11">Belongs to the protein kinase superfamily. Ser/Thr protein kinase family. CDPK subfamily.</text>
</comment>
<dbReference type="Pfam" id="PF13499">
    <property type="entry name" value="EF-hand_7"/>
    <property type="match status" value="2"/>
</dbReference>
<dbReference type="PANTHER" id="PTHR24349">
    <property type="entry name" value="SERINE/THREONINE-PROTEIN KINASE"/>
    <property type="match status" value="1"/>
</dbReference>
<comment type="cofactor">
    <cofactor evidence="1">
        <name>Mg(2+)</name>
        <dbReference type="ChEBI" id="CHEBI:18420"/>
    </cofactor>
</comment>
<feature type="compositionally biased region" description="Polar residues" evidence="15">
    <location>
        <begin position="274"/>
        <end position="283"/>
    </location>
</feature>
<organism evidence="18 19">
    <name type="scientific">Theileria orientalis</name>
    <dbReference type="NCBI Taxonomy" id="68886"/>
    <lineage>
        <taxon>Eukaryota</taxon>
        <taxon>Sar</taxon>
        <taxon>Alveolata</taxon>
        <taxon>Apicomplexa</taxon>
        <taxon>Aconoidasida</taxon>
        <taxon>Piroplasmida</taxon>
        <taxon>Theileriidae</taxon>
        <taxon>Theileria</taxon>
    </lineage>
</organism>
<dbReference type="Gene3D" id="1.10.238.10">
    <property type="entry name" value="EF-hand"/>
    <property type="match status" value="2"/>
</dbReference>
<evidence type="ECO:0000256" key="5">
    <source>
        <dbReference type="ARBA" id="ARBA00022723"/>
    </source>
</evidence>
<feature type="region of interest" description="Disordered" evidence="15">
    <location>
        <begin position="172"/>
        <end position="210"/>
    </location>
</feature>
<evidence type="ECO:0000256" key="14">
    <source>
        <dbReference type="PROSITE-ProRule" id="PRU10141"/>
    </source>
</evidence>
<comment type="catalytic activity">
    <reaction evidence="12">
        <text>L-threonyl-[protein] + ATP = O-phospho-L-threonyl-[protein] + ADP + H(+)</text>
        <dbReference type="Rhea" id="RHEA:46608"/>
        <dbReference type="Rhea" id="RHEA-COMP:11060"/>
        <dbReference type="Rhea" id="RHEA-COMP:11605"/>
        <dbReference type="ChEBI" id="CHEBI:15378"/>
        <dbReference type="ChEBI" id="CHEBI:30013"/>
        <dbReference type="ChEBI" id="CHEBI:30616"/>
        <dbReference type="ChEBI" id="CHEBI:61977"/>
        <dbReference type="ChEBI" id="CHEBI:456216"/>
        <dbReference type="EC" id="2.7.11.1"/>
    </reaction>
</comment>
<evidence type="ECO:0000313" key="19">
    <source>
        <dbReference type="Proteomes" id="UP000244803"/>
    </source>
</evidence>
<accession>A0A976M889</accession>
<keyword evidence="8 18" id="KW-0418">Kinase</keyword>
<feature type="domain" description="Protein kinase" evidence="16">
    <location>
        <begin position="385"/>
        <end position="639"/>
    </location>
</feature>
<dbReference type="FunFam" id="1.10.238.10:FF:000001">
    <property type="entry name" value="Calmodulin 1"/>
    <property type="match status" value="1"/>
</dbReference>
<dbReference type="CDD" id="cd05117">
    <property type="entry name" value="STKc_CAMK"/>
    <property type="match status" value="1"/>
</dbReference>
<dbReference type="SUPFAM" id="SSF56112">
    <property type="entry name" value="Protein kinase-like (PK-like)"/>
    <property type="match status" value="1"/>
</dbReference>
<feature type="domain" description="EF-hand" evidence="17">
    <location>
        <begin position="793"/>
        <end position="828"/>
    </location>
</feature>
<feature type="domain" description="EF-hand" evidence="17">
    <location>
        <begin position="685"/>
        <end position="720"/>
    </location>
</feature>
<dbReference type="Proteomes" id="UP000244803">
    <property type="component" value="Chromosome 2"/>
</dbReference>
<evidence type="ECO:0000256" key="6">
    <source>
        <dbReference type="ARBA" id="ARBA00022737"/>
    </source>
</evidence>
<dbReference type="InterPro" id="IPR017441">
    <property type="entry name" value="Protein_kinase_ATP_BS"/>
</dbReference>
<keyword evidence="6" id="KW-0677">Repeat</keyword>
<keyword evidence="9" id="KW-0106">Calcium</keyword>
<dbReference type="Gene3D" id="1.10.510.10">
    <property type="entry name" value="Transferase(Phosphotransferase) domain 1"/>
    <property type="match status" value="1"/>
</dbReference>
<dbReference type="InterPro" id="IPR011009">
    <property type="entry name" value="Kinase-like_dom_sf"/>
</dbReference>
<dbReference type="InterPro" id="IPR050205">
    <property type="entry name" value="CDPK_Ser/Thr_kinases"/>
</dbReference>
<dbReference type="GO" id="GO:0004674">
    <property type="term" value="F:protein serine/threonine kinase activity"/>
    <property type="evidence" value="ECO:0007669"/>
    <property type="project" value="UniProtKB-KW"/>
</dbReference>
<evidence type="ECO:0000313" key="18">
    <source>
        <dbReference type="EMBL" id="UKJ90375.1"/>
    </source>
</evidence>
<dbReference type="FunFam" id="1.10.510.10:FF:000475">
    <property type="entry name" value="Calcium-dependent protein kinase 5"/>
    <property type="match status" value="1"/>
</dbReference>
<keyword evidence="7 14" id="KW-0547">Nucleotide-binding</keyword>
<evidence type="ECO:0000259" key="16">
    <source>
        <dbReference type="PROSITE" id="PS50011"/>
    </source>
</evidence>
<dbReference type="EC" id="2.7.11.1" evidence="2"/>
<dbReference type="GO" id="GO:0005509">
    <property type="term" value="F:calcium ion binding"/>
    <property type="evidence" value="ECO:0007669"/>
    <property type="project" value="InterPro"/>
</dbReference>
<gene>
    <name evidence="18" type="ORF">MACJ_001308</name>
</gene>
<dbReference type="Pfam" id="PF00069">
    <property type="entry name" value="Pkinase"/>
    <property type="match status" value="1"/>
</dbReference>
<dbReference type="PROSITE" id="PS00107">
    <property type="entry name" value="PROTEIN_KINASE_ATP"/>
    <property type="match status" value="1"/>
</dbReference>
<dbReference type="SMART" id="SM00054">
    <property type="entry name" value="EFh"/>
    <property type="match status" value="4"/>
</dbReference>
<evidence type="ECO:0000256" key="15">
    <source>
        <dbReference type="SAM" id="MobiDB-lite"/>
    </source>
</evidence>
<evidence type="ECO:0000259" key="17">
    <source>
        <dbReference type="PROSITE" id="PS50222"/>
    </source>
</evidence>
<feature type="compositionally biased region" description="Basic and acidic residues" evidence="15">
    <location>
        <begin position="180"/>
        <end position="195"/>
    </location>
</feature>
<name>A0A976M889_THEOR</name>
<evidence type="ECO:0000256" key="13">
    <source>
        <dbReference type="ARBA" id="ARBA00048679"/>
    </source>
</evidence>
<evidence type="ECO:0000256" key="11">
    <source>
        <dbReference type="ARBA" id="ARBA00024334"/>
    </source>
</evidence>
<reference evidence="18" key="1">
    <citation type="submission" date="2022-07" db="EMBL/GenBank/DDBJ databases">
        <title>Evaluation of T. orientalis genome assembly methods using nanopore sequencing and analysis of variation between genomes.</title>
        <authorList>
            <person name="Yam J."/>
            <person name="Micallef M.L."/>
            <person name="Liu M."/>
            <person name="Djordjevic S.P."/>
            <person name="Bogema D.R."/>
            <person name="Jenkins C."/>
        </authorList>
    </citation>
    <scope>NUCLEOTIDE SEQUENCE</scope>
    <source>
        <strain evidence="18">Fish Creek</strain>
    </source>
</reference>
<keyword evidence="10 14" id="KW-0067">ATP-binding</keyword>
<evidence type="ECO:0000256" key="7">
    <source>
        <dbReference type="ARBA" id="ARBA00022741"/>
    </source>
</evidence>
<dbReference type="EMBL" id="CP056068">
    <property type="protein sequence ID" value="UKJ90375.1"/>
    <property type="molecule type" value="Genomic_DNA"/>
</dbReference>
<dbReference type="GO" id="GO:0005524">
    <property type="term" value="F:ATP binding"/>
    <property type="evidence" value="ECO:0007669"/>
    <property type="project" value="UniProtKB-UniRule"/>
</dbReference>
<sequence>MGISQSKTNKKDRLNVNIRLNINNEGKKQTNMNERSYKINISNPFNSNYRLLSNKLVSKTNSVKNVRKEKYDPKKSENKESNVELIQTTASEDRRKEYISNFRWTLSSEFDKDLISSFERLEPLKSISYEGLAASHSFSFERLSPLRRLGSEISSSVKKSLSGMVAECQGFNDGASHTNAAEKNRPVPEPQKNDEMSLDMDSARTTSTVMSEGNTVRGQILHNYKDPKTHTTSYVTTNVYNNTQGKNNVMFVPDNASVKKAMGQRQNLVGAPDSTMNKPTQENDGGPNRDLNHATIHEHRLTCMPTCFRTNGKENDSQERPSYNSLCTKCMHKEDKIPKGYKGMIINLQSHKSENEKDKSPYLDRSNLVVQTALVNGKSIEDVYDLAEDKLGKGSYGNVIKGVHKQSGATRAVKIIRKAKIENAMRMKREIQIMKKLDHPNIIKLFEVYEDTEYLYLVMEMCSGGELFDRIVNKGSFSENYAAFIMRQVFSAIAYCHNKNVLHRDLKPENILYCNNTSSSTIKIIDWGFATKCFKSHKFTSLVGTPYYVAPEVLLGNYDKACDIWSAGVIMFILLVGYPPFHGSNNAEILRNVKRGSIKFIPKHWSHVSKAAMDLITRCLSYVPGARISAGEALNHEWIMKCTTLPPTVAPNVSKSLARRFKNFLKYNKMKQMALTCIAYHLSERELAPLTSAFEALDRDGDGMLSISEVKKGLRESRDTEENIEQMARELDTDQSGAIEYTEFIAASIDSRLYDQNEFCSRAFHIFDADGDGKITREDMFRVFTAESTSVSLTHDMVDEILNEVDLDRDGTISYQEFYSMLYGWPESSRIK</sequence>
<dbReference type="SUPFAM" id="SSF47473">
    <property type="entry name" value="EF-hand"/>
    <property type="match status" value="1"/>
</dbReference>
<dbReference type="InterPro" id="IPR018247">
    <property type="entry name" value="EF_Hand_1_Ca_BS"/>
</dbReference>
<evidence type="ECO:0000256" key="10">
    <source>
        <dbReference type="ARBA" id="ARBA00022840"/>
    </source>
</evidence>
<dbReference type="AlphaFoldDB" id="A0A976M889"/>
<dbReference type="FunFam" id="3.30.200.20:FF:000315">
    <property type="entry name" value="Calcium-dependent protein kinase 3"/>
    <property type="match status" value="1"/>
</dbReference>
<dbReference type="InterPro" id="IPR002048">
    <property type="entry name" value="EF_hand_dom"/>
</dbReference>
<feature type="domain" description="EF-hand" evidence="17">
    <location>
        <begin position="755"/>
        <end position="790"/>
    </location>
</feature>
<keyword evidence="4 18" id="KW-0808">Transferase</keyword>
<dbReference type="PROSITE" id="PS50222">
    <property type="entry name" value="EF_HAND_2"/>
    <property type="match status" value="3"/>
</dbReference>
<evidence type="ECO:0000256" key="1">
    <source>
        <dbReference type="ARBA" id="ARBA00001946"/>
    </source>
</evidence>
<dbReference type="PROSITE" id="PS50011">
    <property type="entry name" value="PROTEIN_KINASE_DOM"/>
    <property type="match status" value="1"/>
</dbReference>
<dbReference type="OrthoDB" id="40902at2759"/>
<evidence type="ECO:0000256" key="2">
    <source>
        <dbReference type="ARBA" id="ARBA00012513"/>
    </source>
</evidence>
<dbReference type="Gene3D" id="3.30.200.20">
    <property type="entry name" value="Phosphorylase Kinase, domain 1"/>
    <property type="match status" value="1"/>
</dbReference>
<dbReference type="SMART" id="SM00220">
    <property type="entry name" value="S_TKc"/>
    <property type="match status" value="1"/>
</dbReference>
<evidence type="ECO:0000256" key="12">
    <source>
        <dbReference type="ARBA" id="ARBA00047899"/>
    </source>
</evidence>
<comment type="catalytic activity">
    <reaction evidence="13">
        <text>L-seryl-[protein] + ATP = O-phospho-L-seryl-[protein] + ADP + H(+)</text>
        <dbReference type="Rhea" id="RHEA:17989"/>
        <dbReference type="Rhea" id="RHEA-COMP:9863"/>
        <dbReference type="Rhea" id="RHEA-COMP:11604"/>
        <dbReference type="ChEBI" id="CHEBI:15378"/>
        <dbReference type="ChEBI" id="CHEBI:29999"/>
        <dbReference type="ChEBI" id="CHEBI:30616"/>
        <dbReference type="ChEBI" id="CHEBI:83421"/>
        <dbReference type="ChEBI" id="CHEBI:456216"/>
        <dbReference type="EC" id="2.7.11.1"/>
    </reaction>
</comment>
<evidence type="ECO:0000256" key="9">
    <source>
        <dbReference type="ARBA" id="ARBA00022837"/>
    </source>
</evidence>
<dbReference type="InterPro" id="IPR008271">
    <property type="entry name" value="Ser/Thr_kinase_AS"/>
</dbReference>
<dbReference type="PROSITE" id="PS00018">
    <property type="entry name" value="EF_HAND_1"/>
    <property type="match status" value="4"/>
</dbReference>
<keyword evidence="3" id="KW-0723">Serine/threonine-protein kinase</keyword>
<keyword evidence="5" id="KW-0479">Metal-binding</keyword>
<dbReference type="InterPro" id="IPR011992">
    <property type="entry name" value="EF-hand-dom_pair"/>
</dbReference>
<dbReference type="InterPro" id="IPR000719">
    <property type="entry name" value="Prot_kinase_dom"/>
</dbReference>
<dbReference type="CDD" id="cd00051">
    <property type="entry name" value="EFh"/>
    <property type="match status" value="1"/>
</dbReference>
<proteinExistence type="inferred from homology"/>
<feature type="region of interest" description="Disordered" evidence="15">
    <location>
        <begin position="269"/>
        <end position="289"/>
    </location>
</feature>